<evidence type="ECO:0000313" key="1">
    <source>
        <dbReference type="EMBL" id="QED26992.1"/>
    </source>
</evidence>
<gene>
    <name evidence="1" type="ORF">FRD01_07000</name>
</gene>
<organism evidence="1 2">
    <name type="scientific">Microvenator marinus</name>
    <dbReference type="NCBI Taxonomy" id="2600177"/>
    <lineage>
        <taxon>Bacteria</taxon>
        <taxon>Deltaproteobacteria</taxon>
        <taxon>Bradymonadales</taxon>
        <taxon>Microvenatoraceae</taxon>
        <taxon>Microvenator</taxon>
    </lineage>
</organism>
<accession>A0A5B8XMA6</accession>
<evidence type="ECO:0000313" key="2">
    <source>
        <dbReference type="Proteomes" id="UP000321595"/>
    </source>
</evidence>
<keyword evidence="2" id="KW-1185">Reference proteome</keyword>
<dbReference type="Proteomes" id="UP000321595">
    <property type="component" value="Chromosome"/>
</dbReference>
<dbReference type="AlphaFoldDB" id="A0A5B8XMA6"/>
<reference evidence="1 2" key="1">
    <citation type="submission" date="2019-08" db="EMBL/GenBank/DDBJ databases">
        <authorList>
            <person name="Liang Q."/>
        </authorList>
    </citation>
    <scope>NUCLEOTIDE SEQUENCE [LARGE SCALE GENOMIC DNA]</scope>
    <source>
        <strain evidence="1 2">V1718</strain>
    </source>
</reference>
<protein>
    <submittedName>
        <fullName evidence="1">Uncharacterized protein</fullName>
    </submittedName>
</protein>
<sequence>MAEDDLMSTRRISALEMGEIQKALESGVVELAITVTPEVLQRIEILVPKMQDSSIQSAELRRGMALRQILMAGLYTLESEFE</sequence>
<dbReference type="EMBL" id="CP042467">
    <property type="protein sequence ID" value="QED26992.1"/>
    <property type="molecule type" value="Genomic_DNA"/>
</dbReference>
<proteinExistence type="predicted"/>
<name>A0A5B8XMA6_9DELT</name>
<dbReference type="RefSeq" id="WP_146958677.1">
    <property type="nucleotide sequence ID" value="NZ_CP042467.1"/>
</dbReference>
<dbReference type="KEGG" id="bbae:FRD01_07000"/>